<evidence type="ECO:0000313" key="6">
    <source>
        <dbReference type="Proteomes" id="UP000481339"/>
    </source>
</evidence>
<dbReference type="FunFam" id="3.90.550.10:FF:000122">
    <property type="entry name" value="Dolichol-phosphate mannosyltransferase subunit 1"/>
    <property type="match status" value="1"/>
</dbReference>
<keyword evidence="3" id="KW-0808">Transferase</keyword>
<dbReference type="Gene3D" id="3.90.550.10">
    <property type="entry name" value="Spore Coat Polysaccharide Biosynthesis Protein SpsA, Chain A"/>
    <property type="match status" value="1"/>
</dbReference>
<dbReference type="InterPro" id="IPR001173">
    <property type="entry name" value="Glyco_trans_2-like"/>
</dbReference>
<gene>
    <name evidence="5" type="ORF">F8O02_07045</name>
</gene>
<proteinExistence type="inferred from homology"/>
<dbReference type="Proteomes" id="UP000481339">
    <property type="component" value="Unassembled WGS sequence"/>
</dbReference>
<evidence type="ECO:0000259" key="4">
    <source>
        <dbReference type="Pfam" id="PF00535"/>
    </source>
</evidence>
<dbReference type="EMBL" id="WBKA01000005">
    <property type="protein sequence ID" value="KAB1631693.1"/>
    <property type="molecule type" value="Genomic_DNA"/>
</dbReference>
<dbReference type="RefSeq" id="WP_158036546.1">
    <property type="nucleotide sequence ID" value="NZ_BAAAZV010000011.1"/>
</dbReference>
<dbReference type="GO" id="GO:0016020">
    <property type="term" value="C:membrane"/>
    <property type="evidence" value="ECO:0007669"/>
    <property type="project" value="GOC"/>
</dbReference>
<dbReference type="OrthoDB" id="9810303at2"/>
<dbReference type="CDD" id="cd06442">
    <property type="entry name" value="DPM1_like"/>
    <property type="match status" value="1"/>
</dbReference>
<name>A0A7C8BMS5_9MICO</name>
<accession>A0A7C8BMS5</accession>
<sequence length="247" mass="26862">MSARPEQTLVVIPTYNEAESLPGVVDRVLAALPTIAVLVVDDASPDGTGDIADALAARHPGVSVLHRTAKEGLGPAYIAGFDWGVAHGFEWLVEMDADGSHRPEQLPDLLVQAGPHRLVLGSRWVPGGAIVNWPWHRSVLSRSASVYSRVLLGLPQRDVTAGFRVLPAAAPRELDLAGAESHGYCFQIDVLRRAVAAGYEIVEMPITFVERGLGRSKMDLGIILEAMCRVTLWGMERLDPRPRRTLR</sequence>
<reference evidence="5 6" key="1">
    <citation type="submission" date="2019-09" db="EMBL/GenBank/DDBJ databases">
        <title>Phylogeny of genus Pseudoclavibacter and closely related genus.</title>
        <authorList>
            <person name="Li Y."/>
        </authorList>
    </citation>
    <scope>NUCLEOTIDE SEQUENCE [LARGE SCALE GENOMIC DNA]</scope>
    <source>
        <strain evidence="5 6">JCM 16921</strain>
    </source>
</reference>
<keyword evidence="2" id="KW-0328">Glycosyltransferase</keyword>
<evidence type="ECO:0000256" key="2">
    <source>
        <dbReference type="ARBA" id="ARBA00022676"/>
    </source>
</evidence>
<comment type="similarity">
    <text evidence="1">Belongs to the glycosyltransferase 2 family.</text>
</comment>
<dbReference type="PANTHER" id="PTHR43398">
    <property type="entry name" value="DOLICHOL-PHOSPHATE MANNOSYLTRANSFERASE SUBUNIT 1"/>
    <property type="match status" value="1"/>
</dbReference>
<protein>
    <submittedName>
        <fullName evidence="5">Polyprenol monophosphomannose synthase</fullName>
    </submittedName>
</protein>
<dbReference type="PANTHER" id="PTHR43398:SF1">
    <property type="entry name" value="DOLICHOL-PHOSPHATE MANNOSYLTRANSFERASE SUBUNIT 1"/>
    <property type="match status" value="1"/>
</dbReference>
<organism evidence="5 6">
    <name type="scientific">Pseudoclavibacter caeni</name>
    <dbReference type="NCBI Taxonomy" id="908846"/>
    <lineage>
        <taxon>Bacteria</taxon>
        <taxon>Bacillati</taxon>
        <taxon>Actinomycetota</taxon>
        <taxon>Actinomycetes</taxon>
        <taxon>Micrococcales</taxon>
        <taxon>Microbacteriaceae</taxon>
        <taxon>Pseudoclavibacter</taxon>
    </lineage>
</organism>
<keyword evidence="6" id="KW-1185">Reference proteome</keyword>
<dbReference type="Pfam" id="PF00535">
    <property type="entry name" value="Glycos_transf_2"/>
    <property type="match status" value="1"/>
</dbReference>
<evidence type="ECO:0000256" key="1">
    <source>
        <dbReference type="ARBA" id="ARBA00006739"/>
    </source>
</evidence>
<dbReference type="GO" id="GO:0009247">
    <property type="term" value="P:glycolipid biosynthetic process"/>
    <property type="evidence" value="ECO:0007669"/>
    <property type="project" value="TreeGrafter"/>
</dbReference>
<feature type="domain" description="Glycosyltransferase 2-like" evidence="4">
    <location>
        <begin position="10"/>
        <end position="145"/>
    </location>
</feature>
<dbReference type="InterPro" id="IPR039528">
    <property type="entry name" value="DPM1-like"/>
</dbReference>
<dbReference type="GO" id="GO:0004582">
    <property type="term" value="F:dolichyl-phosphate beta-D-mannosyltransferase activity"/>
    <property type="evidence" value="ECO:0007669"/>
    <property type="project" value="InterPro"/>
</dbReference>
<dbReference type="InterPro" id="IPR029044">
    <property type="entry name" value="Nucleotide-diphossugar_trans"/>
</dbReference>
<dbReference type="AlphaFoldDB" id="A0A7C8BMS5"/>
<dbReference type="SUPFAM" id="SSF53448">
    <property type="entry name" value="Nucleotide-diphospho-sugar transferases"/>
    <property type="match status" value="1"/>
</dbReference>
<comment type="caution">
    <text evidence="5">The sequence shown here is derived from an EMBL/GenBank/DDBJ whole genome shotgun (WGS) entry which is preliminary data.</text>
</comment>
<evidence type="ECO:0000313" key="5">
    <source>
        <dbReference type="EMBL" id="KAB1631693.1"/>
    </source>
</evidence>
<evidence type="ECO:0000256" key="3">
    <source>
        <dbReference type="ARBA" id="ARBA00022679"/>
    </source>
</evidence>